<dbReference type="InterPro" id="IPR036566">
    <property type="entry name" value="PYNP-like_C_sf"/>
</dbReference>
<evidence type="ECO:0000256" key="6">
    <source>
        <dbReference type="SAM" id="MobiDB-lite"/>
    </source>
</evidence>
<dbReference type="InterPro" id="IPR000312">
    <property type="entry name" value="Glycosyl_Trfase_fam3"/>
</dbReference>
<dbReference type="PANTHER" id="PTHR10515">
    <property type="entry name" value="THYMIDINE PHOSPHORYLASE"/>
    <property type="match status" value="1"/>
</dbReference>
<accession>A0A7S2KXS4</accession>
<dbReference type="SUPFAM" id="SSF54680">
    <property type="entry name" value="Pyrimidine nucleoside phosphorylase C-terminal domain"/>
    <property type="match status" value="1"/>
</dbReference>
<name>A0A7S2KXS4_9STRA</name>
<dbReference type="EC" id="2.4.2.4" evidence="5"/>
<dbReference type="InterPro" id="IPR036320">
    <property type="entry name" value="Glycosyl_Trfase_fam3_N_dom_sf"/>
</dbReference>
<dbReference type="GO" id="GO:0004645">
    <property type="term" value="F:1,4-alpha-oligoglucan phosphorylase activity"/>
    <property type="evidence" value="ECO:0007669"/>
    <property type="project" value="InterPro"/>
</dbReference>
<dbReference type="AlphaFoldDB" id="A0A7S2KXS4"/>
<dbReference type="UniPathway" id="UPA00578">
    <property type="reaction ID" value="UER00638"/>
</dbReference>
<gene>
    <name evidence="8" type="ORF">SMAR0320_LOCUS6426</name>
</gene>
<comment type="subunit">
    <text evidence="2 5">Homodimer.</text>
</comment>
<dbReference type="PIRSF" id="PIRSF000478">
    <property type="entry name" value="TP_PyNP"/>
    <property type="match status" value="1"/>
</dbReference>
<evidence type="ECO:0000256" key="2">
    <source>
        <dbReference type="ARBA" id="ARBA00011738"/>
    </source>
</evidence>
<dbReference type="GO" id="GO:0006213">
    <property type="term" value="P:pyrimidine nucleoside metabolic process"/>
    <property type="evidence" value="ECO:0007669"/>
    <property type="project" value="UniProtKB-UniRule"/>
</dbReference>
<comment type="similarity">
    <text evidence="1 5">Belongs to the thymidine/pyrimidine-nucleoside phosphorylase family.</text>
</comment>
<sequence length="495" mass="54033">MSDTQNFRKSQRKSQWRETKHDHLTPQYILAKKRYNQEPHTPAEIAWFIEQFTQGHVKDYQMTAWLMAICLNGMNGVETAALCDAMVDSGEVMDWSSCVHICKDVNNLHKVDKHSTGGVGDKVSLILAPLVASFDLVVPMMAGRGLGHTGGTIDKLESIPGYRTQYSSEEFAKLLLTSTDRSDDRRLNAAIVSPSKDMVPADKRMYALRDVTSTVSCLPLQISSIMSKKIAERPDSLVLDVKFGLGSFNKNVEESLQLASGMIETGELCGINTTALVTRMDSPLGYAVGNWLEVKECIEIMSSKEAALSELSADLVNVTLALAAQMLVQGGKASNLRDGVVKAKENLHNGKACNKFREMVSAQGGDVDTIDFPEQYAQANFSAEVISSQTGYLVSLNALEVGLVGVNIGAGRKTVDDPIDKTAGILFHKRPGMHVVEGDVLATVYTERGDQLANAVQRILDSCTFSADQIELPPLITNFVTNEGVEDFDQSIFGE</sequence>
<dbReference type="Gene3D" id="1.20.970.10">
    <property type="entry name" value="Transferase, Pyrimidine Nucleoside Phosphorylase, Chain C"/>
    <property type="match status" value="1"/>
</dbReference>
<evidence type="ECO:0000256" key="5">
    <source>
        <dbReference type="PIRNR" id="PIRNR000478"/>
    </source>
</evidence>
<feature type="domain" description="Pyrimidine nucleoside phosphorylase C-terminal" evidence="7">
    <location>
        <begin position="392"/>
        <end position="466"/>
    </location>
</feature>
<dbReference type="EMBL" id="HBGZ01008940">
    <property type="protein sequence ID" value="CAD9589463.1"/>
    <property type="molecule type" value="Transcribed_RNA"/>
</dbReference>
<evidence type="ECO:0000259" key="7">
    <source>
        <dbReference type="SMART" id="SM00941"/>
    </source>
</evidence>
<dbReference type="InterPro" id="IPR000053">
    <property type="entry name" value="Thymidine/pyrmidine_PPase"/>
</dbReference>
<dbReference type="Gene3D" id="3.90.1170.30">
    <property type="entry name" value="Pyrimidine nucleoside phosphorylase-like, C-terminal domain"/>
    <property type="match status" value="1"/>
</dbReference>
<dbReference type="NCBIfam" id="TIGR02644">
    <property type="entry name" value="Y_phosphoryl"/>
    <property type="match status" value="1"/>
</dbReference>
<comment type="pathway">
    <text evidence="5">Pyrimidine metabolism; dTMP biosynthesis via salvage pathway; dTMP from thymine: step 1/2.</text>
</comment>
<dbReference type="PROSITE" id="PS00647">
    <property type="entry name" value="THYMID_PHOSPHORYLASE"/>
    <property type="match status" value="1"/>
</dbReference>
<dbReference type="Pfam" id="PF07831">
    <property type="entry name" value="PYNP_C"/>
    <property type="match status" value="1"/>
</dbReference>
<proteinExistence type="inferred from homology"/>
<dbReference type="SMART" id="SM00941">
    <property type="entry name" value="PYNP_C"/>
    <property type="match status" value="1"/>
</dbReference>
<organism evidence="8">
    <name type="scientific">Skeletonema marinoi</name>
    <dbReference type="NCBI Taxonomy" id="267567"/>
    <lineage>
        <taxon>Eukaryota</taxon>
        <taxon>Sar</taxon>
        <taxon>Stramenopiles</taxon>
        <taxon>Ochrophyta</taxon>
        <taxon>Bacillariophyta</taxon>
        <taxon>Coscinodiscophyceae</taxon>
        <taxon>Thalassiosirophycidae</taxon>
        <taxon>Thalassiosirales</taxon>
        <taxon>Skeletonemataceae</taxon>
        <taxon>Skeletonema</taxon>
        <taxon>Skeletonema marinoi-dohrnii complex</taxon>
    </lineage>
</organism>
<evidence type="ECO:0000256" key="1">
    <source>
        <dbReference type="ARBA" id="ARBA00006915"/>
    </source>
</evidence>
<keyword evidence="3 5" id="KW-0328">Glycosyltransferase</keyword>
<dbReference type="InterPro" id="IPR035902">
    <property type="entry name" value="Nuc_phospho_transferase"/>
</dbReference>
<dbReference type="GO" id="GO:0006206">
    <property type="term" value="P:pyrimidine nucleobase metabolic process"/>
    <property type="evidence" value="ECO:0007669"/>
    <property type="project" value="InterPro"/>
</dbReference>
<dbReference type="NCBIfam" id="NF004490">
    <property type="entry name" value="PRK05820.1"/>
    <property type="match status" value="1"/>
</dbReference>
<comment type="function">
    <text evidence="5">Catalyzes the reversible phosphorolysis of thymidine. The produced molecules are then utilized as carbon and energy sources or in the rescue of pyrimidine bases for nucleotide synthesis.</text>
</comment>
<dbReference type="SUPFAM" id="SSF52418">
    <property type="entry name" value="Nucleoside phosphorylase/phosphoribosyltransferase catalytic domain"/>
    <property type="match status" value="1"/>
</dbReference>
<dbReference type="InterPro" id="IPR017459">
    <property type="entry name" value="Glycosyl_Trfase_fam3_N_dom"/>
</dbReference>
<evidence type="ECO:0000256" key="4">
    <source>
        <dbReference type="ARBA" id="ARBA00022679"/>
    </source>
</evidence>
<dbReference type="InterPro" id="IPR018090">
    <property type="entry name" value="Pyrmidine_PPas_bac/euk"/>
</dbReference>
<reference evidence="8" key="1">
    <citation type="submission" date="2021-01" db="EMBL/GenBank/DDBJ databases">
        <authorList>
            <person name="Corre E."/>
            <person name="Pelletier E."/>
            <person name="Niang G."/>
            <person name="Scheremetjew M."/>
            <person name="Finn R."/>
            <person name="Kale V."/>
            <person name="Holt S."/>
            <person name="Cochrane G."/>
            <person name="Meng A."/>
            <person name="Brown T."/>
            <person name="Cohen L."/>
        </authorList>
    </citation>
    <scope>NUCLEOTIDE SEQUENCE</scope>
    <source>
        <strain evidence="8">SM1012Den-03</strain>
    </source>
</reference>
<comment type="catalytic activity">
    <reaction evidence="5">
        <text>thymidine + phosphate = 2-deoxy-alpha-D-ribose 1-phosphate + thymine</text>
        <dbReference type="Rhea" id="RHEA:16037"/>
        <dbReference type="ChEBI" id="CHEBI:17748"/>
        <dbReference type="ChEBI" id="CHEBI:17821"/>
        <dbReference type="ChEBI" id="CHEBI:43474"/>
        <dbReference type="ChEBI" id="CHEBI:57259"/>
        <dbReference type="EC" id="2.4.2.4"/>
    </reaction>
</comment>
<dbReference type="PANTHER" id="PTHR10515:SF0">
    <property type="entry name" value="THYMIDINE PHOSPHORYLASE"/>
    <property type="match status" value="1"/>
</dbReference>
<evidence type="ECO:0000313" key="8">
    <source>
        <dbReference type="EMBL" id="CAD9589463.1"/>
    </source>
</evidence>
<feature type="region of interest" description="Disordered" evidence="6">
    <location>
        <begin position="1"/>
        <end position="20"/>
    </location>
</feature>
<dbReference type="GO" id="GO:0009032">
    <property type="term" value="F:thymidine phosphorylase activity"/>
    <property type="evidence" value="ECO:0007669"/>
    <property type="project" value="UniProtKB-UniRule"/>
</dbReference>
<dbReference type="InterPro" id="IPR017872">
    <property type="entry name" value="Pyrmidine_PPase_CS"/>
</dbReference>
<dbReference type="SUPFAM" id="SSF47648">
    <property type="entry name" value="Nucleoside phosphorylase/phosphoribosyltransferase N-terminal domain"/>
    <property type="match status" value="1"/>
</dbReference>
<dbReference type="Pfam" id="PF00591">
    <property type="entry name" value="Glycos_transf_3"/>
    <property type="match status" value="1"/>
</dbReference>
<dbReference type="Gene3D" id="3.40.1030.10">
    <property type="entry name" value="Nucleoside phosphorylase/phosphoribosyltransferase catalytic domain"/>
    <property type="match status" value="1"/>
</dbReference>
<dbReference type="InterPro" id="IPR013102">
    <property type="entry name" value="PYNP_C"/>
</dbReference>
<dbReference type="Pfam" id="PF02885">
    <property type="entry name" value="Glycos_trans_3N"/>
    <property type="match status" value="1"/>
</dbReference>
<keyword evidence="4 5" id="KW-0808">Transferase</keyword>
<protein>
    <recommendedName>
        <fullName evidence="5">Thymidine phosphorylase</fullName>
        <shortName evidence="5">TP</shortName>
        <ecNumber evidence="5">2.4.2.4</ecNumber>
    </recommendedName>
    <alternativeName>
        <fullName evidence="5">TdRPase</fullName>
    </alternativeName>
</protein>
<evidence type="ECO:0000256" key="3">
    <source>
        <dbReference type="ARBA" id="ARBA00022676"/>
    </source>
</evidence>
<dbReference type="FunFam" id="3.40.1030.10:FF:000003">
    <property type="entry name" value="Pyrimidine-nucleoside phosphorylase"/>
    <property type="match status" value="1"/>
</dbReference>
<dbReference type="GO" id="GO:0005829">
    <property type="term" value="C:cytosol"/>
    <property type="evidence" value="ECO:0007669"/>
    <property type="project" value="TreeGrafter"/>
</dbReference>